<evidence type="ECO:0000313" key="1">
    <source>
        <dbReference type="EMBL" id="AUX78875.1"/>
    </source>
</evidence>
<geneLocation type="plasmid" evidence="2">
    <name>psfrenxt3b</name>
</geneLocation>
<keyword evidence="1" id="KW-0614">Plasmid</keyword>
<reference evidence="1 2" key="1">
    <citation type="submission" date="2017-10" db="EMBL/GenBank/DDBJ databases">
        <title>Analysis of the genome sequences of Rhizobium populations associated to common bean (phaseolus vulgaris).</title>
        <authorList>
            <person name="Bustos P."/>
            <person name="Santamaria R.I."/>
            <person name="Miranda-Sanchez F."/>
            <person name="Perez-Carrascal O."/>
            <person name="Juarez S."/>
            <person name="Lozano L."/>
            <person name="Martinez-Flores I."/>
            <person name="Vinuesa P."/>
            <person name="Martinez-Romero E."/>
            <person name="Cevallos M.A."/>
            <person name="Romero D."/>
            <person name="Davila G."/>
            <person name="Gonzalez V."/>
        </authorList>
    </citation>
    <scope>NUCLEOTIDE SEQUENCE [LARGE SCALE GENOMIC DNA]</scope>
    <source>
        <strain evidence="1 2">NXT3</strain>
        <plasmid evidence="2">Plasmid psfrenxt3b</plasmid>
    </source>
</reference>
<gene>
    <name evidence="1" type="ORF">NXT3_PB00216</name>
</gene>
<dbReference type="Proteomes" id="UP000239340">
    <property type="component" value="Plasmid pSfreNXT3b"/>
</dbReference>
<accession>A0A2L0HBN4</accession>
<proteinExistence type="predicted"/>
<dbReference type="EMBL" id="CP024309">
    <property type="protein sequence ID" value="AUX78875.1"/>
    <property type="molecule type" value="Genomic_DNA"/>
</dbReference>
<sequence length="83" mass="9608">MGAYKALAKNDNTRIYGPSVNSNQMRGLFFRRERSGPLLKFKTDDPCRVADQHPRYVHEAWMRRALKKAAAVLETGYPLRWSP</sequence>
<evidence type="ECO:0000313" key="2">
    <source>
        <dbReference type="Proteomes" id="UP000239340"/>
    </source>
</evidence>
<dbReference type="AlphaFoldDB" id="A0A2L0HBN4"/>
<name>A0A2L0HBN4_RHIFR</name>
<organism evidence="1 2">
    <name type="scientific">Rhizobium fredii</name>
    <name type="common">Sinorhizobium fredii</name>
    <dbReference type="NCBI Taxonomy" id="380"/>
    <lineage>
        <taxon>Bacteria</taxon>
        <taxon>Pseudomonadati</taxon>
        <taxon>Pseudomonadota</taxon>
        <taxon>Alphaproteobacteria</taxon>
        <taxon>Hyphomicrobiales</taxon>
        <taxon>Rhizobiaceae</taxon>
        <taxon>Sinorhizobium/Ensifer group</taxon>
        <taxon>Sinorhizobium</taxon>
    </lineage>
</organism>
<protein>
    <submittedName>
        <fullName evidence="1">Uncharacterized protein</fullName>
    </submittedName>
</protein>